<dbReference type="AlphaFoldDB" id="A0A2J7ZIP8"/>
<dbReference type="EMBL" id="PGGS01001664">
    <property type="protein sequence ID" value="PNH00147.1"/>
    <property type="molecule type" value="Genomic_DNA"/>
</dbReference>
<protein>
    <submittedName>
        <fullName evidence="4">Ankyrin repeat domain-containing protein</fullName>
    </submittedName>
</protein>
<evidence type="ECO:0000256" key="3">
    <source>
        <dbReference type="PROSITE-ProRule" id="PRU00023"/>
    </source>
</evidence>
<comment type="caution">
    <text evidence="4">The sequence shown here is derived from an EMBL/GenBank/DDBJ whole genome shotgun (WGS) entry which is preliminary data.</text>
</comment>
<keyword evidence="1" id="KW-0677">Repeat</keyword>
<name>A0A2J7ZIP8_9CHLO</name>
<dbReference type="Gene3D" id="1.25.40.20">
    <property type="entry name" value="Ankyrin repeat-containing domain"/>
    <property type="match status" value="2"/>
</dbReference>
<gene>
    <name evidence="4" type="ORF">TSOC_014041</name>
</gene>
<sequence>MPKTHTSWLRRLERLVDPAFDEVLQRILERRQALERLLQQLQEQRLVIFPQEPWPGVMKSYSKKSANRRAGETALHRASNQGHTEVVEVLLRAGADVAAKSSNGWTALHWASEKGHTEVVAALLRAGADVAAKTNSGFTALHKASIGGHTEVVAALLRAGADVAAKDK</sequence>
<feature type="non-terminal residue" evidence="4">
    <location>
        <position position="168"/>
    </location>
</feature>
<accession>A0A2J7ZIP8</accession>
<dbReference type="InterPro" id="IPR036770">
    <property type="entry name" value="Ankyrin_rpt-contain_sf"/>
</dbReference>
<dbReference type="PROSITE" id="PS50297">
    <property type="entry name" value="ANK_REP_REGION"/>
    <property type="match status" value="3"/>
</dbReference>
<dbReference type="OrthoDB" id="567660at2759"/>
<feature type="repeat" description="ANK" evidence="3">
    <location>
        <begin position="70"/>
        <end position="102"/>
    </location>
</feature>
<dbReference type="Proteomes" id="UP000236333">
    <property type="component" value="Unassembled WGS sequence"/>
</dbReference>
<reference evidence="4 5" key="1">
    <citation type="journal article" date="2017" name="Mol. Biol. Evol.">
        <title>The 4-celled Tetrabaena socialis nuclear genome reveals the essential components for genetic control of cell number at the origin of multicellularity in the volvocine lineage.</title>
        <authorList>
            <person name="Featherston J."/>
            <person name="Arakaki Y."/>
            <person name="Hanschen E.R."/>
            <person name="Ferris P.J."/>
            <person name="Michod R.E."/>
            <person name="Olson B.J.S.C."/>
            <person name="Nozaki H."/>
            <person name="Durand P.M."/>
        </authorList>
    </citation>
    <scope>NUCLEOTIDE SEQUENCE [LARGE SCALE GENOMIC DNA]</scope>
    <source>
        <strain evidence="4 5">NIES-571</strain>
    </source>
</reference>
<keyword evidence="5" id="KW-1185">Reference proteome</keyword>
<dbReference type="PROSITE" id="PS50088">
    <property type="entry name" value="ANK_REPEAT"/>
    <property type="match status" value="3"/>
</dbReference>
<dbReference type="SUPFAM" id="SSF48403">
    <property type="entry name" value="Ankyrin repeat"/>
    <property type="match status" value="1"/>
</dbReference>
<feature type="repeat" description="ANK" evidence="3">
    <location>
        <begin position="136"/>
        <end position="168"/>
    </location>
</feature>
<evidence type="ECO:0000313" key="4">
    <source>
        <dbReference type="EMBL" id="PNH00147.1"/>
    </source>
</evidence>
<evidence type="ECO:0000256" key="2">
    <source>
        <dbReference type="ARBA" id="ARBA00023043"/>
    </source>
</evidence>
<proteinExistence type="predicted"/>
<keyword evidence="2 3" id="KW-0040">ANK repeat</keyword>
<dbReference type="PANTHER" id="PTHR24171">
    <property type="entry name" value="ANKYRIN REPEAT DOMAIN-CONTAINING PROTEIN 39-RELATED"/>
    <property type="match status" value="1"/>
</dbReference>
<organism evidence="4 5">
    <name type="scientific">Tetrabaena socialis</name>
    <dbReference type="NCBI Taxonomy" id="47790"/>
    <lineage>
        <taxon>Eukaryota</taxon>
        <taxon>Viridiplantae</taxon>
        <taxon>Chlorophyta</taxon>
        <taxon>core chlorophytes</taxon>
        <taxon>Chlorophyceae</taxon>
        <taxon>CS clade</taxon>
        <taxon>Chlamydomonadales</taxon>
        <taxon>Tetrabaenaceae</taxon>
        <taxon>Tetrabaena</taxon>
    </lineage>
</organism>
<evidence type="ECO:0000256" key="1">
    <source>
        <dbReference type="ARBA" id="ARBA00022737"/>
    </source>
</evidence>
<evidence type="ECO:0000313" key="5">
    <source>
        <dbReference type="Proteomes" id="UP000236333"/>
    </source>
</evidence>
<dbReference type="Pfam" id="PF12796">
    <property type="entry name" value="Ank_2"/>
    <property type="match status" value="1"/>
</dbReference>
<dbReference type="InterPro" id="IPR002110">
    <property type="entry name" value="Ankyrin_rpt"/>
</dbReference>
<feature type="repeat" description="ANK" evidence="3">
    <location>
        <begin position="103"/>
        <end position="135"/>
    </location>
</feature>
<dbReference type="Pfam" id="PF00023">
    <property type="entry name" value="Ank"/>
    <property type="match status" value="1"/>
</dbReference>
<dbReference type="PANTHER" id="PTHR24171:SF10">
    <property type="entry name" value="ANKYRIN REPEAT DOMAIN-CONTAINING PROTEIN 29-LIKE"/>
    <property type="match status" value="1"/>
</dbReference>
<dbReference type="SMART" id="SM00248">
    <property type="entry name" value="ANK"/>
    <property type="match status" value="3"/>
</dbReference>
<dbReference type="PRINTS" id="PR01415">
    <property type="entry name" value="ANKYRIN"/>
</dbReference>